<evidence type="ECO:0000256" key="2">
    <source>
        <dbReference type="SAM" id="Phobius"/>
    </source>
</evidence>
<protein>
    <submittedName>
        <fullName evidence="3">Uncharacterized protein</fullName>
    </submittedName>
</protein>
<gene>
    <name evidence="3" type="ORF">JAAARDRAFT_37050</name>
</gene>
<feature type="transmembrane region" description="Helical" evidence="2">
    <location>
        <begin position="108"/>
        <end position="128"/>
    </location>
</feature>
<keyword evidence="2" id="KW-1133">Transmembrane helix</keyword>
<dbReference type="Proteomes" id="UP000027265">
    <property type="component" value="Unassembled WGS sequence"/>
</dbReference>
<dbReference type="InParanoid" id="A0A067PLG0"/>
<evidence type="ECO:0000256" key="1">
    <source>
        <dbReference type="SAM" id="MobiDB-lite"/>
    </source>
</evidence>
<feature type="compositionally biased region" description="Low complexity" evidence="1">
    <location>
        <begin position="287"/>
        <end position="321"/>
    </location>
</feature>
<feature type="non-terminal residue" evidence="3">
    <location>
        <position position="1"/>
    </location>
</feature>
<keyword evidence="4" id="KW-1185">Reference proteome</keyword>
<evidence type="ECO:0000313" key="4">
    <source>
        <dbReference type="Proteomes" id="UP000027265"/>
    </source>
</evidence>
<keyword evidence="2" id="KW-0472">Membrane</keyword>
<organism evidence="3 4">
    <name type="scientific">Jaapia argillacea MUCL 33604</name>
    <dbReference type="NCBI Taxonomy" id="933084"/>
    <lineage>
        <taxon>Eukaryota</taxon>
        <taxon>Fungi</taxon>
        <taxon>Dikarya</taxon>
        <taxon>Basidiomycota</taxon>
        <taxon>Agaricomycotina</taxon>
        <taxon>Agaricomycetes</taxon>
        <taxon>Agaricomycetidae</taxon>
        <taxon>Jaapiales</taxon>
        <taxon>Jaapiaceae</taxon>
        <taxon>Jaapia</taxon>
    </lineage>
</organism>
<accession>A0A067PLG0</accession>
<dbReference type="EMBL" id="KL197724">
    <property type="protein sequence ID" value="KDQ55644.1"/>
    <property type="molecule type" value="Genomic_DNA"/>
</dbReference>
<proteinExistence type="predicted"/>
<name>A0A067PLG0_9AGAM</name>
<evidence type="ECO:0000313" key="3">
    <source>
        <dbReference type="EMBL" id="KDQ55644.1"/>
    </source>
</evidence>
<dbReference type="OrthoDB" id="4961561at2759"/>
<feature type="region of interest" description="Disordered" evidence="1">
    <location>
        <begin position="273"/>
        <end position="325"/>
    </location>
</feature>
<reference evidence="4" key="1">
    <citation type="journal article" date="2014" name="Proc. Natl. Acad. Sci. U.S.A.">
        <title>Extensive sampling of basidiomycete genomes demonstrates inadequacy of the white-rot/brown-rot paradigm for wood decay fungi.</title>
        <authorList>
            <person name="Riley R."/>
            <person name="Salamov A.A."/>
            <person name="Brown D.W."/>
            <person name="Nagy L.G."/>
            <person name="Floudas D."/>
            <person name="Held B.W."/>
            <person name="Levasseur A."/>
            <person name="Lombard V."/>
            <person name="Morin E."/>
            <person name="Otillar R."/>
            <person name="Lindquist E.A."/>
            <person name="Sun H."/>
            <person name="LaButti K.M."/>
            <person name="Schmutz J."/>
            <person name="Jabbour D."/>
            <person name="Luo H."/>
            <person name="Baker S.E."/>
            <person name="Pisabarro A.G."/>
            <person name="Walton J.D."/>
            <person name="Blanchette R.A."/>
            <person name="Henrissat B."/>
            <person name="Martin F."/>
            <person name="Cullen D."/>
            <person name="Hibbett D.S."/>
            <person name="Grigoriev I.V."/>
        </authorList>
    </citation>
    <scope>NUCLEOTIDE SEQUENCE [LARGE SCALE GENOMIC DNA]</scope>
    <source>
        <strain evidence="4">MUCL 33604</strain>
    </source>
</reference>
<dbReference type="STRING" id="933084.A0A067PLG0"/>
<dbReference type="AlphaFoldDB" id="A0A067PLG0"/>
<dbReference type="HOGENOM" id="CLU_799411_0_0_1"/>
<sequence length="347" mass="36410">MIEGLAYFQDASVPKILVMGKFKDRRFFLLETWFYPQAYVSLPSADLFRVHRIIASLAASCPNFKSLVAFRLEAVPFLNLDRSIDHRRSPCPHTTSYYPHHQRRMRRWVLVLCLFATLCSFTLATLVARSPSIPRASVPLIERVATNPLRSLLMLRQSCPADSTTCNTTAAQCCPTGDDCCQAGGCCSAGTTCYGPACCPVGTTGCQLKSCCIASSTCCSDGECCPFGSTCGVDSGKTGCCDVNGVCRVPASAAPSGTASDVGTAAGTATGSAPVVTSANSQSTIAPTTPGSQPSSSTTTPTTSSFIFSTISTPNPTPTTSRSGGIRNTEGSFILGVAMLFVGVFAL</sequence>
<keyword evidence="2" id="KW-0812">Transmembrane</keyword>